<name>A0ABV9DXH6_9ACTN</name>
<gene>
    <name evidence="2" type="ORF">ACFO4E_12780</name>
</gene>
<dbReference type="RefSeq" id="WP_378574167.1">
    <property type="nucleotide sequence ID" value="NZ_JBHSFQ010000010.1"/>
</dbReference>
<evidence type="ECO:0000313" key="2">
    <source>
        <dbReference type="EMBL" id="MFC4562733.1"/>
    </source>
</evidence>
<dbReference type="Gene3D" id="1.10.443.10">
    <property type="entry name" value="Intergrase catalytic core"/>
    <property type="match status" value="1"/>
</dbReference>
<protein>
    <submittedName>
        <fullName evidence="2">Tyrosine-type recombinase/integrase</fullName>
    </submittedName>
</protein>
<dbReference type="InterPro" id="IPR013762">
    <property type="entry name" value="Integrase-like_cat_sf"/>
</dbReference>
<dbReference type="Proteomes" id="UP001595923">
    <property type="component" value="Unassembled WGS sequence"/>
</dbReference>
<sequence length="152" mass="17336">MHIQLWLSRLFSRGHADSYVINRFRCLQAFFKWFVEDEELPTIMLGMKGPTVTEKPVPVFEDDEITKLSDQAQGKDIWDGRDLAIMLMLRDTGMRLMEISELAPDSINVVEREASVMGKARTVKYSCSATSTRARTTWRASTSPPPETCSCR</sequence>
<organism evidence="2 3">
    <name type="scientific">Nocardiopsis mangrovi</name>
    <dbReference type="NCBI Taxonomy" id="1179818"/>
    <lineage>
        <taxon>Bacteria</taxon>
        <taxon>Bacillati</taxon>
        <taxon>Actinomycetota</taxon>
        <taxon>Actinomycetes</taxon>
        <taxon>Streptosporangiales</taxon>
        <taxon>Nocardiopsidaceae</taxon>
        <taxon>Nocardiopsis</taxon>
    </lineage>
</organism>
<comment type="caution">
    <text evidence="2">The sequence shown here is derived from an EMBL/GenBank/DDBJ whole genome shotgun (WGS) entry which is preliminary data.</text>
</comment>
<proteinExistence type="predicted"/>
<evidence type="ECO:0000256" key="1">
    <source>
        <dbReference type="ARBA" id="ARBA00023172"/>
    </source>
</evidence>
<dbReference type="InterPro" id="IPR011010">
    <property type="entry name" value="DNA_brk_join_enz"/>
</dbReference>
<dbReference type="EMBL" id="JBHSFQ010000010">
    <property type="protein sequence ID" value="MFC4562733.1"/>
    <property type="molecule type" value="Genomic_DNA"/>
</dbReference>
<reference evidence="3" key="1">
    <citation type="journal article" date="2019" name="Int. J. Syst. Evol. Microbiol.">
        <title>The Global Catalogue of Microorganisms (GCM) 10K type strain sequencing project: providing services to taxonomists for standard genome sequencing and annotation.</title>
        <authorList>
            <consortium name="The Broad Institute Genomics Platform"/>
            <consortium name="The Broad Institute Genome Sequencing Center for Infectious Disease"/>
            <person name="Wu L."/>
            <person name="Ma J."/>
        </authorList>
    </citation>
    <scope>NUCLEOTIDE SEQUENCE [LARGE SCALE GENOMIC DNA]</scope>
    <source>
        <strain evidence="3">XZYJ18</strain>
    </source>
</reference>
<evidence type="ECO:0000313" key="3">
    <source>
        <dbReference type="Proteomes" id="UP001595923"/>
    </source>
</evidence>
<accession>A0ABV9DXH6</accession>
<keyword evidence="3" id="KW-1185">Reference proteome</keyword>
<keyword evidence="1" id="KW-0233">DNA recombination</keyword>
<dbReference type="SUPFAM" id="SSF56349">
    <property type="entry name" value="DNA breaking-rejoining enzymes"/>
    <property type="match status" value="1"/>
</dbReference>